<reference evidence="11" key="5">
    <citation type="journal article" date="2021" name="G3 (Bethesda)">
        <title>Aegilops tauschii genome assembly Aet v5.0 features greater sequence contiguity and improved annotation.</title>
        <authorList>
            <person name="Wang L."/>
            <person name="Zhu T."/>
            <person name="Rodriguez J.C."/>
            <person name="Deal K.R."/>
            <person name="Dubcovsky J."/>
            <person name="McGuire P.E."/>
            <person name="Lux T."/>
            <person name="Spannagl M."/>
            <person name="Mayer K.F.X."/>
            <person name="Baldrich P."/>
            <person name="Meyers B.C."/>
            <person name="Huo N."/>
            <person name="Gu Y.Q."/>
            <person name="Zhou H."/>
            <person name="Devos K.M."/>
            <person name="Bennetzen J.L."/>
            <person name="Unver T."/>
            <person name="Budak H."/>
            <person name="Gulick P.J."/>
            <person name="Galiba G."/>
            <person name="Kalapos B."/>
            <person name="Nelson D.R."/>
            <person name="Li P."/>
            <person name="You F.M."/>
            <person name="Luo M.C."/>
            <person name="Dvorak J."/>
        </authorList>
    </citation>
    <scope>NUCLEOTIDE SEQUENCE [LARGE SCALE GENOMIC DNA]</scope>
    <source>
        <strain evidence="11">cv. AL8/78</strain>
    </source>
</reference>
<dbReference type="PROSITE" id="PS00047">
    <property type="entry name" value="HISTONE_H4"/>
    <property type="match status" value="1"/>
</dbReference>
<dbReference type="GO" id="GO:0000786">
    <property type="term" value="C:nucleosome"/>
    <property type="evidence" value="ECO:0007669"/>
    <property type="project" value="UniProtKB-KW"/>
</dbReference>
<evidence type="ECO:0000256" key="5">
    <source>
        <dbReference type="ARBA" id="ARBA00022454"/>
    </source>
</evidence>
<keyword evidence="8 9" id="KW-0544">Nucleosome core</keyword>
<dbReference type="GO" id="GO:0003677">
    <property type="term" value="F:DNA binding"/>
    <property type="evidence" value="ECO:0007669"/>
    <property type="project" value="UniProtKB-KW"/>
</dbReference>
<dbReference type="SUPFAM" id="SSF47113">
    <property type="entry name" value="Histone-fold"/>
    <property type="match status" value="1"/>
</dbReference>
<evidence type="ECO:0000256" key="1">
    <source>
        <dbReference type="ARBA" id="ARBA00002001"/>
    </source>
</evidence>
<evidence type="ECO:0000256" key="9">
    <source>
        <dbReference type="RuleBase" id="RU000528"/>
    </source>
</evidence>
<dbReference type="Gene3D" id="1.10.20.10">
    <property type="entry name" value="Histone, subunit A"/>
    <property type="match status" value="1"/>
</dbReference>
<evidence type="ECO:0000256" key="4">
    <source>
        <dbReference type="ARBA" id="ARBA00006564"/>
    </source>
</evidence>
<protein>
    <recommendedName>
        <fullName evidence="9">Histone H4</fullName>
    </recommendedName>
</protein>
<keyword evidence="5 9" id="KW-0158">Chromosome</keyword>
<keyword evidence="6 9" id="KW-0238">DNA-binding</keyword>
<comment type="function">
    <text evidence="1 9">Core component of nucleosome. Nucleosomes wrap and compact DNA into chromatin, limiting DNA accessibility to the cellular machineries which require DNA as a template. Histones thereby play a central role in transcription regulation, DNA repair, DNA replication and chromosomal stability. DNA accessibility is regulated via a complex set of post-translational modifications of histones, also called histone code, and nucleosome remodeling.</text>
</comment>
<dbReference type="STRING" id="200361.A0A453CPW7"/>
<reference evidence="12" key="2">
    <citation type="journal article" date="2017" name="Nat. Plants">
        <title>The Aegilops tauschii genome reveals multiple impacts of transposons.</title>
        <authorList>
            <person name="Zhao G."/>
            <person name="Zou C."/>
            <person name="Li K."/>
            <person name="Wang K."/>
            <person name="Li T."/>
            <person name="Gao L."/>
            <person name="Zhang X."/>
            <person name="Wang H."/>
            <person name="Yang Z."/>
            <person name="Liu X."/>
            <person name="Jiang W."/>
            <person name="Mao L."/>
            <person name="Kong X."/>
            <person name="Jiao Y."/>
            <person name="Jia J."/>
        </authorList>
    </citation>
    <scope>NUCLEOTIDE SEQUENCE [LARGE SCALE GENOMIC DNA]</scope>
    <source>
        <strain evidence="12">cv. AL8/78</strain>
    </source>
</reference>
<dbReference type="InterPro" id="IPR019809">
    <property type="entry name" value="Histone_H4_CS"/>
</dbReference>
<dbReference type="CDD" id="cd22912">
    <property type="entry name" value="HFD_H4"/>
    <property type="match status" value="1"/>
</dbReference>
<evidence type="ECO:0000256" key="3">
    <source>
        <dbReference type="ARBA" id="ARBA00004286"/>
    </source>
</evidence>
<reference evidence="11" key="4">
    <citation type="submission" date="2019-03" db="UniProtKB">
        <authorList>
            <consortium name="EnsemblPlants"/>
        </authorList>
    </citation>
    <scope>IDENTIFICATION</scope>
</reference>
<evidence type="ECO:0000256" key="8">
    <source>
        <dbReference type="ARBA" id="ARBA00023269"/>
    </source>
</evidence>
<evidence type="ECO:0000313" key="12">
    <source>
        <dbReference type="Proteomes" id="UP000015105"/>
    </source>
</evidence>
<dbReference type="Proteomes" id="UP000015105">
    <property type="component" value="Chromosome 2D"/>
</dbReference>
<dbReference type="PANTHER" id="PTHR10484">
    <property type="entry name" value="HISTONE H4"/>
    <property type="match status" value="1"/>
</dbReference>
<dbReference type="GO" id="GO:0046982">
    <property type="term" value="F:protein heterodimerization activity"/>
    <property type="evidence" value="ECO:0007669"/>
    <property type="project" value="InterPro"/>
</dbReference>
<evidence type="ECO:0000256" key="6">
    <source>
        <dbReference type="ARBA" id="ARBA00023125"/>
    </source>
</evidence>
<dbReference type="EnsemblPlants" id="AET2Gv20920300.1">
    <property type="protein sequence ID" value="AET2Gv20920300.1"/>
    <property type="gene ID" value="AET2Gv20920300"/>
</dbReference>
<sequence>MAGRGKGGKGLGKGGAKRHRKVLRDNIQGITKPAIRRLARRGGVKRISGLIYKETRGVLKIFLENVIRDAITYTEHARRKTITAMDVVYALKRQGRTLYGFGGWIRVAEQLPLGCVIPCSVQCNQFDSESRRNASLLNCILLF</sequence>
<accession>A0A453CPW7</accession>
<keyword evidence="7 9" id="KW-0539">Nucleus</keyword>
<comment type="subcellular location">
    <subcellularLocation>
        <location evidence="3">Chromosome</location>
    </subcellularLocation>
    <subcellularLocation>
        <location evidence="2">Nucleus</location>
    </subcellularLocation>
</comment>
<evidence type="ECO:0000313" key="11">
    <source>
        <dbReference type="EnsemblPlants" id="AET2Gv20920300.1"/>
    </source>
</evidence>
<reference evidence="11" key="3">
    <citation type="journal article" date="2017" name="Nature">
        <title>Genome sequence of the progenitor of the wheat D genome Aegilops tauschii.</title>
        <authorList>
            <person name="Luo M.C."/>
            <person name="Gu Y.Q."/>
            <person name="Puiu D."/>
            <person name="Wang H."/>
            <person name="Twardziok S.O."/>
            <person name="Deal K.R."/>
            <person name="Huo N."/>
            <person name="Zhu T."/>
            <person name="Wang L."/>
            <person name="Wang Y."/>
            <person name="McGuire P.E."/>
            <person name="Liu S."/>
            <person name="Long H."/>
            <person name="Ramasamy R.K."/>
            <person name="Rodriguez J.C."/>
            <person name="Van S.L."/>
            <person name="Yuan L."/>
            <person name="Wang Z."/>
            <person name="Xia Z."/>
            <person name="Xiao L."/>
            <person name="Anderson O.D."/>
            <person name="Ouyang S."/>
            <person name="Liang Y."/>
            <person name="Zimin A.V."/>
            <person name="Pertea G."/>
            <person name="Qi P."/>
            <person name="Bennetzen J.L."/>
            <person name="Dai X."/>
            <person name="Dawson M.W."/>
            <person name="Muller H.G."/>
            <person name="Kugler K."/>
            <person name="Rivarola-Duarte L."/>
            <person name="Spannagl M."/>
            <person name="Mayer K.F.X."/>
            <person name="Lu F.H."/>
            <person name="Bevan M.W."/>
            <person name="Leroy P."/>
            <person name="Li P."/>
            <person name="You F.M."/>
            <person name="Sun Q."/>
            <person name="Liu Z."/>
            <person name="Lyons E."/>
            <person name="Wicker T."/>
            <person name="Salzberg S.L."/>
            <person name="Devos K.M."/>
            <person name="Dvorak J."/>
        </authorList>
    </citation>
    <scope>NUCLEOTIDE SEQUENCE [LARGE SCALE GENOMIC DNA]</scope>
    <source>
        <strain evidence="11">cv. AL8/78</strain>
    </source>
</reference>
<reference evidence="12" key="1">
    <citation type="journal article" date="2014" name="Science">
        <title>Ancient hybridizations among the ancestral genomes of bread wheat.</title>
        <authorList>
            <consortium name="International Wheat Genome Sequencing Consortium,"/>
            <person name="Marcussen T."/>
            <person name="Sandve S.R."/>
            <person name="Heier L."/>
            <person name="Spannagl M."/>
            <person name="Pfeifer M."/>
            <person name="Jakobsen K.S."/>
            <person name="Wulff B.B."/>
            <person name="Steuernagel B."/>
            <person name="Mayer K.F."/>
            <person name="Olsen O.A."/>
        </authorList>
    </citation>
    <scope>NUCLEOTIDE SEQUENCE [LARGE SCALE GENOMIC DNA]</scope>
    <source>
        <strain evidence="12">cv. AL8/78</strain>
    </source>
</reference>
<dbReference type="InterPro" id="IPR001951">
    <property type="entry name" value="Histone_H4"/>
</dbReference>
<evidence type="ECO:0000259" key="10">
    <source>
        <dbReference type="Pfam" id="PF15511"/>
    </source>
</evidence>
<dbReference type="AlphaFoldDB" id="A0A453CPW7"/>
<organism evidence="11 12">
    <name type="scientific">Aegilops tauschii subsp. strangulata</name>
    <name type="common">Goatgrass</name>
    <dbReference type="NCBI Taxonomy" id="200361"/>
    <lineage>
        <taxon>Eukaryota</taxon>
        <taxon>Viridiplantae</taxon>
        <taxon>Streptophyta</taxon>
        <taxon>Embryophyta</taxon>
        <taxon>Tracheophyta</taxon>
        <taxon>Spermatophyta</taxon>
        <taxon>Magnoliopsida</taxon>
        <taxon>Liliopsida</taxon>
        <taxon>Poales</taxon>
        <taxon>Poaceae</taxon>
        <taxon>BOP clade</taxon>
        <taxon>Pooideae</taxon>
        <taxon>Triticodae</taxon>
        <taxon>Triticeae</taxon>
        <taxon>Triticinae</taxon>
        <taxon>Aegilops</taxon>
    </lineage>
</organism>
<dbReference type="FunFam" id="1.10.20.10:FF:000002">
    <property type="entry name" value="Histone H4"/>
    <property type="match status" value="1"/>
</dbReference>
<dbReference type="GO" id="GO:0030527">
    <property type="term" value="F:structural constituent of chromatin"/>
    <property type="evidence" value="ECO:0007669"/>
    <property type="project" value="InterPro"/>
</dbReference>
<keyword evidence="12" id="KW-1185">Reference proteome</keyword>
<evidence type="ECO:0000256" key="2">
    <source>
        <dbReference type="ARBA" id="ARBA00004123"/>
    </source>
</evidence>
<dbReference type="PRINTS" id="PR00623">
    <property type="entry name" value="HISTONEH4"/>
</dbReference>
<evidence type="ECO:0000256" key="7">
    <source>
        <dbReference type="ARBA" id="ARBA00023242"/>
    </source>
</evidence>
<comment type="similarity">
    <text evidence="4 9">Belongs to the histone H4 family.</text>
</comment>
<dbReference type="InterPro" id="IPR009072">
    <property type="entry name" value="Histone-fold"/>
</dbReference>
<dbReference type="InterPro" id="IPR035425">
    <property type="entry name" value="CENP-T/H4_C"/>
</dbReference>
<proteinExistence type="inferred from homology"/>
<dbReference type="Gramene" id="AET2Gv20920300.1">
    <property type="protein sequence ID" value="AET2Gv20920300.1"/>
    <property type="gene ID" value="AET2Gv20920300"/>
</dbReference>
<dbReference type="GO" id="GO:0005634">
    <property type="term" value="C:nucleus"/>
    <property type="evidence" value="ECO:0007669"/>
    <property type="project" value="UniProtKB-SubCell"/>
</dbReference>
<dbReference type="SMART" id="SM00417">
    <property type="entry name" value="H4"/>
    <property type="match status" value="1"/>
</dbReference>
<comment type="subunit">
    <text evidence="9">The nucleosome is a histone octamer containing two molecules each of H2A, H2B, H3 and H4 assembled in one H3-H4 heterotetramer and two H2A-H2B heterodimers. The octamer wraps approximately 147 bp of DNA.</text>
</comment>
<feature type="domain" description="CENP-T/Histone H4 histone fold" evidence="10">
    <location>
        <begin position="45"/>
        <end position="96"/>
    </location>
</feature>
<name>A0A453CPW7_AEGTS</name>
<dbReference type="Pfam" id="PF15511">
    <property type="entry name" value="CENP-T_C"/>
    <property type="match status" value="1"/>
</dbReference>